<gene>
    <name evidence="2" type="ORF">ACMD2_26432</name>
</gene>
<sequence length="224" mass="24985">YYEPMIVNDKSKNNKVESTPQTDIWNVSSKDVANKGDVNEEKCEVRLDWGDVHGTDTEVDKGNDVEGSDSKSDDDDNIKDDEEDSDPIWFNDGLEGSDDDNIFKFDLHQIGPTRSSRSVITYKGGNSPEITIRATNKFSQIVEQFSVSQPITTNGDNFDIETHSIGASQPVFPTERVANVTAKGFATVRGRGRGRARGGRVPLLMLQPKKQMKGLLKLQTFHKY</sequence>
<evidence type="ECO:0000313" key="3">
    <source>
        <dbReference type="Proteomes" id="UP000092600"/>
    </source>
</evidence>
<reference evidence="2 3" key="1">
    <citation type="journal article" date="2016" name="DNA Res.">
        <title>The draft genome of MD-2 pineapple using hybrid error correction of long reads.</title>
        <authorList>
            <person name="Redwan R.M."/>
            <person name="Saidin A."/>
            <person name="Kumar S.V."/>
        </authorList>
    </citation>
    <scope>NUCLEOTIDE SEQUENCE [LARGE SCALE GENOMIC DNA]</scope>
    <source>
        <strain evidence="3">cv. MD2</strain>
        <tissue evidence="2">Leaf</tissue>
    </source>
</reference>
<feature type="compositionally biased region" description="Acidic residues" evidence="1">
    <location>
        <begin position="72"/>
        <end position="86"/>
    </location>
</feature>
<name>A0A199VSI5_ANACO</name>
<evidence type="ECO:0000313" key="2">
    <source>
        <dbReference type="EMBL" id="OAY79650.1"/>
    </source>
</evidence>
<dbReference type="EMBL" id="LSRQ01001040">
    <property type="protein sequence ID" value="OAY79650.1"/>
    <property type="molecule type" value="Genomic_DNA"/>
</dbReference>
<feature type="region of interest" description="Disordered" evidence="1">
    <location>
        <begin position="48"/>
        <end position="95"/>
    </location>
</feature>
<feature type="compositionally biased region" description="Basic and acidic residues" evidence="1">
    <location>
        <begin position="48"/>
        <end position="71"/>
    </location>
</feature>
<protein>
    <submittedName>
        <fullName evidence="2">Uncharacterized protein</fullName>
    </submittedName>
</protein>
<dbReference type="Proteomes" id="UP000092600">
    <property type="component" value="Unassembled WGS sequence"/>
</dbReference>
<feature type="non-terminal residue" evidence="2">
    <location>
        <position position="1"/>
    </location>
</feature>
<proteinExistence type="predicted"/>
<comment type="caution">
    <text evidence="2">The sequence shown here is derived from an EMBL/GenBank/DDBJ whole genome shotgun (WGS) entry which is preliminary data.</text>
</comment>
<organism evidence="2 3">
    <name type="scientific">Ananas comosus</name>
    <name type="common">Pineapple</name>
    <name type="synonym">Ananas ananas</name>
    <dbReference type="NCBI Taxonomy" id="4615"/>
    <lineage>
        <taxon>Eukaryota</taxon>
        <taxon>Viridiplantae</taxon>
        <taxon>Streptophyta</taxon>
        <taxon>Embryophyta</taxon>
        <taxon>Tracheophyta</taxon>
        <taxon>Spermatophyta</taxon>
        <taxon>Magnoliopsida</taxon>
        <taxon>Liliopsida</taxon>
        <taxon>Poales</taxon>
        <taxon>Bromeliaceae</taxon>
        <taxon>Bromelioideae</taxon>
        <taxon>Ananas</taxon>
    </lineage>
</organism>
<accession>A0A199VSI5</accession>
<feature type="region of interest" description="Disordered" evidence="1">
    <location>
        <begin position="1"/>
        <end position="22"/>
    </location>
</feature>
<dbReference type="AlphaFoldDB" id="A0A199VSI5"/>
<evidence type="ECO:0000256" key="1">
    <source>
        <dbReference type="SAM" id="MobiDB-lite"/>
    </source>
</evidence>